<dbReference type="OrthoDB" id="161570at2759"/>
<protein>
    <recommendedName>
        <fullName evidence="9">C2H2-type domain-containing protein</fullName>
    </recommendedName>
</protein>
<evidence type="ECO:0000256" key="6">
    <source>
        <dbReference type="ARBA" id="ARBA00023242"/>
    </source>
</evidence>
<dbReference type="EMBL" id="BEZZ01000166">
    <property type="protein sequence ID" value="GCC27485.1"/>
    <property type="molecule type" value="Genomic_DNA"/>
</dbReference>
<evidence type="ECO:0000256" key="5">
    <source>
        <dbReference type="ARBA" id="ARBA00022833"/>
    </source>
</evidence>
<dbReference type="InterPro" id="IPR043449">
    <property type="entry name" value="PHF20-like"/>
</dbReference>
<dbReference type="InterPro" id="IPR011011">
    <property type="entry name" value="Znf_FYVE_PHD"/>
</dbReference>
<gene>
    <name evidence="10" type="ORF">chiPu_0005909</name>
</gene>
<organism evidence="10 11">
    <name type="scientific">Chiloscyllium punctatum</name>
    <name type="common">Brownbanded bambooshark</name>
    <name type="synonym">Hemiscyllium punctatum</name>
    <dbReference type="NCBI Taxonomy" id="137246"/>
    <lineage>
        <taxon>Eukaryota</taxon>
        <taxon>Metazoa</taxon>
        <taxon>Chordata</taxon>
        <taxon>Craniata</taxon>
        <taxon>Vertebrata</taxon>
        <taxon>Chondrichthyes</taxon>
        <taxon>Elasmobranchii</taxon>
        <taxon>Galeomorphii</taxon>
        <taxon>Galeoidea</taxon>
        <taxon>Orectolobiformes</taxon>
        <taxon>Hemiscylliidae</taxon>
        <taxon>Chiloscyllium</taxon>
    </lineage>
</organism>
<evidence type="ECO:0000313" key="10">
    <source>
        <dbReference type="EMBL" id="GCC27485.1"/>
    </source>
</evidence>
<comment type="caution">
    <text evidence="10">The sequence shown here is derived from an EMBL/GenBank/DDBJ whole genome shotgun (WGS) entry which is preliminary data.</text>
</comment>
<evidence type="ECO:0000256" key="8">
    <source>
        <dbReference type="SAM" id="MobiDB-lite"/>
    </source>
</evidence>
<evidence type="ECO:0000256" key="7">
    <source>
        <dbReference type="PROSITE-ProRule" id="PRU00042"/>
    </source>
</evidence>
<evidence type="ECO:0000259" key="9">
    <source>
        <dbReference type="PROSITE" id="PS50157"/>
    </source>
</evidence>
<feature type="compositionally biased region" description="Basic and acidic residues" evidence="8">
    <location>
        <begin position="669"/>
        <end position="704"/>
    </location>
</feature>
<feature type="compositionally biased region" description="Polar residues" evidence="8">
    <location>
        <begin position="1009"/>
        <end position="1027"/>
    </location>
</feature>
<feature type="compositionally biased region" description="Polar residues" evidence="8">
    <location>
        <begin position="372"/>
        <end position="384"/>
    </location>
</feature>
<dbReference type="SUPFAM" id="SSF57903">
    <property type="entry name" value="FYVE/PHD zinc finger"/>
    <property type="match status" value="1"/>
</dbReference>
<dbReference type="InterPro" id="IPR013083">
    <property type="entry name" value="Znf_RING/FYVE/PHD"/>
</dbReference>
<feature type="compositionally biased region" description="Polar residues" evidence="8">
    <location>
        <begin position="633"/>
        <end position="644"/>
    </location>
</feature>
<dbReference type="InterPro" id="IPR002999">
    <property type="entry name" value="Tudor"/>
</dbReference>
<dbReference type="Gene3D" id="3.30.40.10">
    <property type="entry name" value="Zinc/RING finger domain, C3HC4 (zinc finger)"/>
    <property type="match status" value="1"/>
</dbReference>
<dbReference type="Proteomes" id="UP000287033">
    <property type="component" value="Unassembled WGS sequence"/>
</dbReference>
<feature type="region of interest" description="Disordered" evidence="8">
    <location>
        <begin position="621"/>
        <end position="652"/>
    </location>
</feature>
<feature type="region of interest" description="Disordered" evidence="8">
    <location>
        <begin position="272"/>
        <end position="447"/>
    </location>
</feature>
<dbReference type="CDD" id="cd20454">
    <property type="entry name" value="Tudor_PHF20L1"/>
    <property type="match status" value="1"/>
</dbReference>
<evidence type="ECO:0000256" key="4">
    <source>
        <dbReference type="ARBA" id="ARBA00022771"/>
    </source>
</evidence>
<proteinExistence type="predicted"/>
<evidence type="ECO:0000256" key="2">
    <source>
        <dbReference type="ARBA" id="ARBA00022723"/>
    </source>
</evidence>
<keyword evidence="4 7" id="KW-0863">Zinc-finger</keyword>
<dbReference type="FunFam" id="2.30.30.140:FF:000049">
    <property type="entry name" value="PHD finger protein 20 (Predicted)"/>
    <property type="match status" value="1"/>
</dbReference>
<dbReference type="PROSITE" id="PS50157">
    <property type="entry name" value="ZINC_FINGER_C2H2_2"/>
    <property type="match status" value="1"/>
</dbReference>
<dbReference type="Pfam" id="PF20826">
    <property type="entry name" value="PHD_5"/>
    <property type="match status" value="1"/>
</dbReference>
<dbReference type="GO" id="GO:0006357">
    <property type="term" value="P:regulation of transcription by RNA polymerase II"/>
    <property type="evidence" value="ECO:0007669"/>
    <property type="project" value="TreeGrafter"/>
</dbReference>
<dbReference type="InterPro" id="IPR040477">
    <property type="entry name" value="KDM4-like_Tudor"/>
</dbReference>
<feature type="domain" description="C2H2-type" evidence="9">
    <location>
        <begin position="528"/>
        <end position="558"/>
    </location>
</feature>
<dbReference type="InterPro" id="IPR019786">
    <property type="entry name" value="Zinc_finger_PHD-type_CS"/>
</dbReference>
<sequence>MSRNPPSRPGIVFAVGARLEAQDYLQKWYTSRIEKIDYEEGKMLIHFERWSHRYDEWIYWDSHRLRPLEGQSVRKDVLKDDEEITDFKTGDEVLARWTDCRYYPAKIEDINEEGTYTVQFYDGVIRSLKRMHIKSMPEDAKGQDWLALVKAATAAAAAAKNKTVGKPRVNKEKMERKVGRGSHFKKGRVMSEVKEPEEEVHKKTEELASFAISGNSEPLTFDEPKQTFGPAETSGTRKRKTSVICSFQAKRARLNKITGLLASKAVSGDGSEMLEDGIGSHHVPDQLSPSYTTDQLKTEVSSEDSCTLNQKSDPFFSSPHSTKLRTRKTKPEEPSGNIKASDPSPPPTVPQGKELHNVEFPQTLPPPPPSDIPQTGPSQPSSPITWLEKSKRRRRSARLANAAGIDGPTDQEYLPSPSTALTGQSCKSNNLTDSNISEDSDGYQLPRESNSFEISDLVPLDLSQHSRHKTSASVSSLQFPGKEQTVKPHSKIITDVSVASSSSVTNAKKTEDPLAPKELVIELDHNKFKCRFPRCFKAFRKAKLLDYHIKYYHNTEKGSDSETSALESGMQTRASSTNVPPSIVDNLGLKRPRPLPTTTSPPSNFLALQLELPLDISHKPSKVCKKKQSSVSLGSEGTNNQPNPSVKEKSVETVHEKILKKCIDRDRNAEVGMKSEKKMKYEEKNSLPGKKERCKEKKGKEHVKLKQKKKKKKKKKSKYELMDYEGFKDISLEFLERCSSPIAKSGSSLTLWCGSVMKPAYLSPKSLLSSESLLELSTDHTPRYESLSDEEFFDGSSTESALMSEDYSQDLDISTNPEESQEEDESNATVRCVCGMDEENGFMIQCEECLCWQHSICLGLLEDSIPDQYICYFCQDPPGQRWNDKYCYDKEWLKNGQMYGLSFLKENYSQQNAKKIVSTHQLLADVYSVAEVLHGLQLKINILQSRKHPDLHLLAQSCKKSTQEQTMEEKPMECIDSVKQAESICHTQHHREKSSPSKRVEGTYITSEHSYQKPQGCSLEQNPAKDQNCSEDEDTDNLNCEEDRDTTSKRVERHALQEVEIPTRQGPTGIKETVTVSNDGDSDGMAGEEHVSPQFPWQLNLLTHIEAVQNEVNSRMDFIEKELNVLESWLDFSGDLEPPEPLARLPQLKRHIKQLLIDLGKVEQMATCCSL</sequence>
<evidence type="ECO:0000256" key="1">
    <source>
        <dbReference type="ARBA" id="ARBA00004123"/>
    </source>
</evidence>
<keyword evidence="11" id="KW-1185">Reference proteome</keyword>
<keyword evidence="3" id="KW-0677">Repeat</keyword>
<feature type="compositionally biased region" description="Polar residues" evidence="8">
    <location>
        <begin position="416"/>
        <end position="435"/>
    </location>
</feature>
<dbReference type="InterPro" id="IPR047405">
    <property type="entry name" value="Tudor_PHF20L1"/>
</dbReference>
<accession>A0A401SAQ1</accession>
<dbReference type="GO" id="GO:0005654">
    <property type="term" value="C:nucleoplasm"/>
    <property type="evidence" value="ECO:0007669"/>
    <property type="project" value="UniProtKB-ARBA"/>
</dbReference>
<feature type="compositionally biased region" description="Basic residues" evidence="8">
    <location>
        <begin position="705"/>
        <end position="715"/>
    </location>
</feature>
<keyword evidence="2" id="KW-0479">Metal-binding</keyword>
<dbReference type="GO" id="GO:0044545">
    <property type="term" value="C:NSL complex"/>
    <property type="evidence" value="ECO:0007669"/>
    <property type="project" value="TreeGrafter"/>
</dbReference>
<dbReference type="Gene3D" id="2.30.30.140">
    <property type="match status" value="2"/>
</dbReference>
<feature type="region of interest" description="Disordered" evidence="8">
    <location>
        <begin position="215"/>
        <end position="237"/>
    </location>
</feature>
<dbReference type="CDD" id="cd20104">
    <property type="entry name" value="MBT_PHF20L1-like"/>
    <property type="match status" value="1"/>
</dbReference>
<feature type="region of interest" description="Disordered" evidence="8">
    <location>
        <begin position="1009"/>
        <end position="1049"/>
    </location>
</feature>
<dbReference type="PANTHER" id="PTHR15856">
    <property type="entry name" value="PHD FINGER PROTEIN 20-RELATED"/>
    <property type="match status" value="1"/>
</dbReference>
<keyword evidence="5" id="KW-0862">Zinc</keyword>
<dbReference type="PROSITE" id="PS00028">
    <property type="entry name" value="ZINC_FINGER_C2H2_1"/>
    <property type="match status" value="1"/>
</dbReference>
<dbReference type="SUPFAM" id="SSF63748">
    <property type="entry name" value="Tudor/PWWP/MBT"/>
    <property type="match status" value="2"/>
</dbReference>
<comment type="subcellular location">
    <subcellularLocation>
        <location evidence="1">Nucleus</location>
    </subcellularLocation>
</comment>
<dbReference type="InterPro" id="IPR001965">
    <property type="entry name" value="Znf_PHD"/>
</dbReference>
<evidence type="ECO:0000313" key="11">
    <source>
        <dbReference type="Proteomes" id="UP000287033"/>
    </source>
</evidence>
<dbReference type="PROSITE" id="PS01359">
    <property type="entry name" value="ZF_PHD_1"/>
    <property type="match status" value="1"/>
</dbReference>
<dbReference type="STRING" id="137246.A0A401SAQ1"/>
<feature type="region of interest" description="Disordered" evidence="8">
    <location>
        <begin position="558"/>
        <end position="587"/>
    </location>
</feature>
<reference evidence="10 11" key="1">
    <citation type="journal article" date="2018" name="Nat. Ecol. Evol.">
        <title>Shark genomes provide insights into elasmobranch evolution and the origin of vertebrates.</title>
        <authorList>
            <person name="Hara Y"/>
            <person name="Yamaguchi K"/>
            <person name="Onimaru K"/>
            <person name="Kadota M"/>
            <person name="Koyanagi M"/>
            <person name="Keeley SD"/>
            <person name="Tatsumi K"/>
            <person name="Tanaka K"/>
            <person name="Motone F"/>
            <person name="Kageyama Y"/>
            <person name="Nozu R"/>
            <person name="Adachi N"/>
            <person name="Nishimura O"/>
            <person name="Nakagawa R"/>
            <person name="Tanegashima C"/>
            <person name="Kiyatake I"/>
            <person name="Matsumoto R"/>
            <person name="Murakumo K"/>
            <person name="Nishida K"/>
            <person name="Terakita A"/>
            <person name="Kuratani S"/>
            <person name="Sato K"/>
            <person name="Hyodo S Kuraku.S."/>
        </authorList>
    </citation>
    <scope>NUCLEOTIDE SEQUENCE [LARGE SCALE GENOMIC DNA]</scope>
</reference>
<dbReference type="OMA" id="QGHMLQL"/>
<evidence type="ECO:0000256" key="3">
    <source>
        <dbReference type="ARBA" id="ARBA00022737"/>
    </source>
</evidence>
<keyword evidence="6" id="KW-0539">Nucleus</keyword>
<feature type="compositionally biased region" description="Polar residues" evidence="8">
    <location>
        <begin position="287"/>
        <end position="312"/>
    </location>
</feature>
<feature type="compositionally biased region" description="Acidic residues" evidence="8">
    <location>
        <begin position="1029"/>
        <end position="1044"/>
    </location>
</feature>
<name>A0A401SAQ1_CHIPU</name>
<dbReference type="SMART" id="SM00333">
    <property type="entry name" value="TUDOR"/>
    <property type="match status" value="2"/>
</dbReference>
<dbReference type="Pfam" id="PF18104">
    <property type="entry name" value="Tudor_2"/>
    <property type="match status" value="1"/>
</dbReference>
<dbReference type="GO" id="GO:0008270">
    <property type="term" value="F:zinc ion binding"/>
    <property type="evidence" value="ECO:0007669"/>
    <property type="project" value="UniProtKB-KW"/>
</dbReference>
<dbReference type="SMART" id="SM00249">
    <property type="entry name" value="PHD"/>
    <property type="match status" value="1"/>
</dbReference>
<dbReference type="PANTHER" id="PTHR15856:SF26">
    <property type="entry name" value="PHD FINGER PROTEIN 20-LIKE PROTEIN 1"/>
    <property type="match status" value="1"/>
</dbReference>
<dbReference type="InterPro" id="IPR013087">
    <property type="entry name" value="Znf_C2H2_type"/>
</dbReference>
<feature type="compositionally biased region" description="Polar residues" evidence="8">
    <location>
        <begin position="561"/>
        <end position="580"/>
    </location>
</feature>
<dbReference type="AlphaFoldDB" id="A0A401SAQ1"/>
<feature type="region of interest" description="Disordered" evidence="8">
    <location>
        <begin position="669"/>
        <end position="715"/>
    </location>
</feature>